<dbReference type="InterPro" id="IPR016024">
    <property type="entry name" value="ARM-type_fold"/>
</dbReference>
<dbReference type="EMBL" id="HACM01011678">
    <property type="protein sequence ID" value="CRZ12120.1"/>
    <property type="molecule type" value="Transcribed_RNA"/>
</dbReference>
<dbReference type="InterPro" id="IPR011989">
    <property type="entry name" value="ARM-like"/>
</dbReference>
<reference evidence="2" key="1">
    <citation type="submission" date="2015-04" db="EMBL/GenBank/DDBJ databases">
        <title>The genome sequence of the plant pathogenic Rhizarian Plasmodiophora brassicae reveals insights in its biotrophic life cycle and the origin of chitin synthesis.</title>
        <authorList>
            <person name="Schwelm A."/>
            <person name="Fogelqvist J."/>
            <person name="Knaust A."/>
            <person name="Julke S."/>
            <person name="Lilja T."/>
            <person name="Dhandapani V."/>
            <person name="Bonilla-Rosso G."/>
            <person name="Karlsson M."/>
            <person name="Shevchenko A."/>
            <person name="Choi S.R."/>
            <person name="Kim H.G."/>
            <person name="Park J.Y."/>
            <person name="Lim Y.P."/>
            <person name="Ludwig-Muller J."/>
            <person name="Dixelius C."/>
        </authorList>
    </citation>
    <scope>NUCLEOTIDE SEQUENCE</scope>
    <source>
        <tissue evidence="2">Potato root galls</tissue>
    </source>
</reference>
<accession>A0A0H5RCX1</accession>
<sequence>DMIFGERRNGCNNEADDGHRESTPVNKSYAALQDVDHGDILPCLEVIEAASGHGVPIRMTLIAPLIQSDRVHVVEVVLRLISNHVSEPLPECLLAPRFLLRLAHIVGTCTGDRLMEEAADLLSCLLWHSQDHHHRLQSLLDLAHILGQSLIVHLHDGRDAVSSPVLHCLIRLATWPKDQVANAISNMIVSQQELIPLVIDALCAGEFDSEKVAVLSCSLLSEALRREPCLPSCGEIFVDHASDILKSTMMILDLCSPIFVVPVINAVAV</sequence>
<proteinExistence type="predicted"/>
<feature type="non-terminal residue" evidence="2">
    <location>
        <position position="1"/>
    </location>
</feature>
<dbReference type="Gene3D" id="1.25.10.10">
    <property type="entry name" value="Leucine-rich Repeat Variant"/>
    <property type="match status" value="1"/>
</dbReference>
<dbReference type="AlphaFoldDB" id="A0A0H5RCX1"/>
<dbReference type="SUPFAM" id="SSF48371">
    <property type="entry name" value="ARM repeat"/>
    <property type="match status" value="1"/>
</dbReference>
<feature type="non-terminal residue" evidence="2">
    <location>
        <position position="269"/>
    </location>
</feature>
<name>A0A0H5RCX1_9EUKA</name>
<protein>
    <submittedName>
        <fullName evidence="2">Uncharacterized protein</fullName>
    </submittedName>
</protein>
<evidence type="ECO:0000256" key="1">
    <source>
        <dbReference type="SAM" id="MobiDB-lite"/>
    </source>
</evidence>
<organism evidence="2">
    <name type="scientific">Spongospora subterranea</name>
    <dbReference type="NCBI Taxonomy" id="70186"/>
    <lineage>
        <taxon>Eukaryota</taxon>
        <taxon>Sar</taxon>
        <taxon>Rhizaria</taxon>
        <taxon>Endomyxa</taxon>
        <taxon>Phytomyxea</taxon>
        <taxon>Plasmodiophorida</taxon>
        <taxon>Plasmodiophoridae</taxon>
        <taxon>Spongospora</taxon>
    </lineage>
</organism>
<feature type="region of interest" description="Disordered" evidence="1">
    <location>
        <begin position="1"/>
        <end position="23"/>
    </location>
</feature>
<evidence type="ECO:0000313" key="2">
    <source>
        <dbReference type="EMBL" id="CRZ12120.1"/>
    </source>
</evidence>